<dbReference type="OrthoDB" id="20872at2759"/>
<keyword evidence="5" id="KW-1185">Reference proteome</keyword>
<dbReference type="STRING" id="644358.A0A0C4E917"/>
<dbReference type="PANTHER" id="PTHR35391">
    <property type="entry name" value="C2H2-TYPE DOMAIN-CONTAINING PROTEIN-RELATED"/>
    <property type="match status" value="1"/>
</dbReference>
<dbReference type="EMBL" id="GL876974">
    <property type="protein sequence ID" value="KLU90127.1"/>
    <property type="molecule type" value="Genomic_DNA"/>
</dbReference>
<sequence>MEILRVGQVSQPSPYNVQQYPDGLSQLGDDFDHRDGLVGRLCAGCIVVFREILRAISNNKEALNRVGSYTSLERSYGRLKLWSDGHGIAAGKFDEVFDKSTSIRQTTLKLLISLSRTLIGRLMPLACAKEEISAPAFTKDVHTLTKLQNTAETIQNDDSSDTSSDTSFDDLESDTIGDIVEDLETDTTCLADLDHLLKNPILEVHIEKVALGDWILDWQPDRVYSHKIGARFPQADDSLVDWLGKANYMRYLRCQQAREACAKAATQVAAPTQGNGVRSEAVSSKCNDPGLDSSLPSTMSYAETVMSYGGRGGQSVKISPLTPEAKAGIPFPCAACGKTVAITSNSLWKEHLFEDLRPWMCLDMACPSRESPFENRQDWVSHLALGHKLEPEWASFSCQLCLEPTGSGRVAITRHLGAHLEEVSLAAIPSQLDFDDDSNWSRSSLSADGDSLEDEATLLDTRGTELRWGPTWTARRLLLVTLEMKHTAVKLDKAKDFKGARLAYEDARYSLRQLIARTRDMGKRKILKKVANIYAMQMNRLDLMIQSPRSEGKLLREQPTPKPPLKRHPQDAIPLTDLEIVGRPDGVEHSPGGLDCDNWMLSLLPEEPQTESSSPTGQKNAELFTPGLVTEVHQGFDDHSRDSHPLPLPVPNPAAAGNNGGENDGGVRMSTLHKYLPPGPVNDPTKMHSNGTLPAFDGLKNEGDGTGVDGGRNGDTTISTVAAGKQPEKRGPDIPKRQRLPLDSNGPPVVPMLSRKHPHDDWRRTATLDTPESSRTSFEPRDKQKPVRPVDPKEKEVDRGSIHQEMPKLMSLEQMLGILRAKDADRQAQRQEQSQMPFIPTPTQPAPANPLPESNEPLTSGQLDGQNPNDDSMFSLLLNWTTPPHWTRTPQELLTDIVNLDGDTMPEIADPRPPVSGRAPAHEHASDYKCEICGWKVKENGNPDKFARYLRKHKCKPKPKFACSNVGCTLSFSRPGRLDRHMERCRAGDTAGKSTHSI</sequence>
<dbReference type="SUPFAM" id="SSF116846">
    <property type="entry name" value="MIT domain"/>
    <property type="match status" value="1"/>
</dbReference>
<dbReference type="InterPro" id="IPR058925">
    <property type="entry name" value="zf-C2H2_AcuF"/>
</dbReference>
<feature type="compositionally biased region" description="Basic and acidic residues" evidence="1">
    <location>
        <begin position="778"/>
        <end position="799"/>
    </location>
</feature>
<reference evidence="3" key="1">
    <citation type="submission" date="2010-05" db="EMBL/GenBank/DDBJ databases">
        <title>The Genome Sequence of Magnaporthe poae strain ATCC 64411.</title>
        <authorList>
            <consortium name="The Broad Institute Genome Sequencing Platform"/>
            <consortium name="Broad Institute Genome Sequencing Center for Infectious Disease"/>
            <person name="Ma L.-J."/>
            <person name="Dead R."/>
            <person name="Young S."/>
            <person name="Zeng Q."/>
            <person name="Koehrsen M."/>
            <person name="Alvarado L."/>
            <person name="Berlin A."/>
            <person name="Chapman S.B."/>
            <person name="Chen Z."/>
            <person name="Freedman E."/>
            <person name="Gellesch M."/>
            <person name="Goldberg J."/>
            <person name="Griggs A."/>
            <person name="Gujja S."/>
            <person name="Heilman E.R."/>
            <person name="Heiman D."/>
            <person name="Hepburn T."/>
            <person name="Howarth C."/>
            <person name="Jen D."/>
            <person name="Larson L."/>
            <person name="Mehta T."/>
            <person name="Neiman D."/>
            <person name="Pearson M."/>
            <person name="Roberts A."/>
            <person name="Saif S."/>
            <person name="Shea T."/>
            <person name="Shenoy N."/>
            <person name="Sisk P."/>
            <person name="Stolte C."/>
            <person name="Sykes S."/>
            <person name="Walk T."/>
            <person name="White J."/>
            <person name="Yandava C."/>
            <person name="Haas B."/>
            <person name="Nusbaum C."/>
            <person name="Birren B."/>
        </authorList>
    </citation>
    <scope>NUCLEOTIDE SEQUENCE</scope>
    <source>
        <strain evidence="3">ATCC 64411</strain>
    </source>
</reference>
<evidence type="ECO:0000313" key="3">
    <source>
        <dbReference type="EMBL" id="KLU90127.1"/>
    </source>
</evidence>
<name>A0A0C4E917_MAGP6</name>
<dbReference type="eggNOG" id="ENOG502SQ11">
    <property type="taxonomic scope" value="Eukaryota"/>
</dbReference>
<feature type="compositionally biased region" description="Polar residues" evidence="1">
    <location>
        <begin position="767"/>
        <end position="777"/>
    </location>
</feature>
<evidence type="ECO:0000256" key="1">
    <source>
        <dbReference type="SAM" id="MobiDB-lite"/>
    </source>
</evidence>
<dbReference type="EnsemblFungi" id="MAPG_09093T0">
    <property type="protein sequence ID" value="MAPG_09093T0"/>
    <property type="gene ID" value="MAPG_09093"/>
</dbReference>
<organism evidence="4 5">
    <name type="scientific">Magnaporthiopsis poae (strain ATCC 64411 / 73-15)</name>
    <name type="common">Kentucky bluegrass fungus</name>
    <name type="synonym">Magnaporthe poae</name>
    <dbReference type="NCBI Taxonomy" id="644358"/>
    <lineage>
        <taxon>Eukaryota</taxon>
        <taxon>Fungi</taxon>
        <taxon>Dikarya</taxon>
        <taxon>Ascomycota</taxon>
        <taxon>Pezizomycotina</taxon>
        <taxon>Sordariomycetes</taxon>
        <taxon>Sordariomycetidae</taxon>
        <taxon>Magnaporthales</taxon>
        <taxon>Magnaporthaceae</taxon>
        <taxon>Magnaporthiopsis</taxon>
    </lineage>
</organism>
<dbReference type="EMBL" id="ADBL01002230">
    <property type="status" value="NOT_ANNOTATED_CDS"/>
    <property type="molecule type" value="Genomic_DNA"/>
</dbReference>
<reference evidence="4" key="5">
    <citation type="submission" date="2015-06" db="UniProtKB">
        <authorList>
            <consortium name="EnsemblFungi"/>
        </authorList>
    </citation>
    <scope>IDENTIFICATION</scope>
    <source>
        <strain evidence="4">ATCC 64411</strain>
    </source>
</reference>
<feature type="compositionally biased region" description="Gly residues" evidence="1">
    <location>
        <begin position="704"/>
        <end position="713"/>
    </location>
</feature>
<dbReference type="EMBL" id="ADBL01002229">
    <property type="status" value="NOT_ANNOTATED_CDS"/>
    <property type="molecule type" value="Genomic_DNA"/>
</dbReference>
<dbReference type="AlphaFoldDB" id="A0A0C4E917"/>
<feature type="compositionally biased region" description="Polar residues" evidence="1">
    <location>
        <begin position="856"/>
        <end position="867"/>
    </location>
</feature>
<evidence type="ECO:0000259" key="2">
    <source>
        <dbReference type="Pfam" id="PF26082"/>
    </source>
</evidence>
<feature type="compositionally biased region" description="Basic and acidic residues" evidence="1">
    <location>
        <begin position="726"/>
        <end position="736"/>
    </location>
</feature>
<dbReference type="Pfam" id="PF26082">
    <property type="entry name" value="zf-C2H2_AcuF"/>
    <property type="match status" value="1"/>
</dbReference>
<reference evidence="4" key="4">
    <citation type="journal article" date="2015" name="G3 (Bethesda)">
        <title>Genome sequences of three phytopathogenic species of the Magnaporthaceae family of fungi.</title>
        <authorList>
            <person name="Okagaki L.H."/>
            <person name="Nunes C.C."/>
            <person name="Sailsbery J."/>
            <person name="Clay B."/>
            <person name="Brown D."/>
            <person name="John T."/>
            <person name="Oh Y."/>
            <person name="Young N."/>
            <person name="Fitzgerald M."/>
            <person name="Haas B.J."/>
            <person name="Zeng Q."/>
            <person name="Young S."/>
            <person name="Adiconis X."/>
            <person name="Fan L."/>
            <person name="Levin J.Z."/>
            <person name="Mitchell T.K."/>
            <person name="Okubara P.A."/>
            <person name="Farman M.L."/>
            <person name="Kohn L.M."/>
            <person name="Birren B."/>
            <person name="Ma L.-J."/>
            <person name="Dean R.A."/>
        </authorList>
    </citation>
    <scope>NUCLEOTIDE SEQUENCE</scope>
    <source>
        <strain evidence="4">ATCC 64411 / 73-15</strain>
    </source>
</reference>
<dbReference type="PANTHER" id="PTHR35391:SF5">
    <property type="entry name" value="DUF6590 DOMAIN-CONTAINING PROTEIN"/>
    <property type="match status" value="1"/>
</dbReference>
<feature type="compositionally biased region" description="Pro residues" evidence="1">
    <location>
        <begin position="839"/>
        <end position="850"/>
    </location>
</feature>
<dbReference type="VEuPathDB" id="FungiDB:MAPG_09093"/>
<dbReference type="Gene3D" id="3.30.160.60">
    <property type="entry name" value="Classic Zinc Finger"/>
    <property type="match status" value="1"/>
</dbReference>
<feature type="region of interest" description="Disordered" evidence="1">
    <location>
        <begin position="823"/>
        <end position="867"/>
    </location>
</feature>
<accession>A0A0C4E917</accession>
<dbReference type="InterPro" id="IPR036181">
    <property type="entry name" value="MIT_dom_sf"/>
</dbReference>
<gene>
    <name evidence="3" type="ORF">MAPG_09093</name>
</gene>
<feature type="domain" description="Oxidoreductase acuF-like C2H2 type zinc-finger" evidence="2">
    <location>
        <begin position="328"/>
        <end position="356"/>
    </location>
</feature>
<evidence type="ECO:0000313" key="4">
    <source>
        <dbReference type="EnsemblFungi" id="MAPG_09093T0"/>
    </source>
</evidence>
<dbReference type="Proteomes" id="UP000011715">
    <property type="component" value="Unassembled WGS sequence"/>
</dbReference>
<protein>
    <recommendedName>
        <fullName evidence="2">Oxidoreductase acuF-like C2H2 type zinc-finger domain-containing protein</fullName>
    </recommendedName>
</protein>
<feature type="region of interest" description="Disordered" evidence="1">
    <location>
        <begin position="636"/>
        <end position="799"/>
    </location>
</feature>
<evidence type="ECO:0000313" key="5">
    <source>
        <dbReference type="Proteomes" id="UP000011715"/>
    </source>
</evidence>
<dbReference type="OMA" id="HEHASDY"/>
<reference evidence="5" key="2">
    <citation type="submission" date="2010-05" db="EMBL/GenBank/DDBJ databases">
        <title>The genome sequence of Magnaporthe poae strain ATCC 64411.</title>
        <authorList>
            <person name="Ma L.-J."/>
            <person name="Dead R."/>
            <person name="Young S."/>
            <person name="Zeng Q."/>
            <person name="Koehrsen M."/>
            <person name="Alvarado L."/>
            <person name="Berlin A."/>
            <person name="Chapman S.B."/>
            <person name="Chen Z."/>
            <person name="Freedman E."/>
            <person name="Gellesch M."/>
            <person name="Goldberg J."/>
            <person name="Griggs A."/>
            <person name="Gujja S."/>
            <person name="Heilman E.R."/>
            <person name="Heiman D."/>
            <person name="Hepburn T."/>
            <person name="Howarth C."/>
            <person name="Jen D."/>
            <person name="Larson L."/>
            <person name="Mehta T."/>
            <person name="Neiman D."/>
            <person name="Pearson M."/>
            <person name="Roberts A."/>
            <person name="Saif S."/>
            <person name="Shea T."/>
            <person name="Shenoy N."/>
            <person name="Sisk P."/>
            <person name="Stolte C."/>
            <person name="Sykes S."/>
            <person name="Walk T."/>
            <person name="White J."/>
            <person name="Yandava C."/>
            <person name="Haas B."/>
            <person name="Nusbaum C."/>
            <person name="Birren B."/>
        </authorList>
    </citation>
    <scope>NUCLEOTIDE SEQUENCE [LARGE SCALE GENOMIC DNA]</scope>
    <source>
        <strain evidence="5">ATCC 64411 / 73-15</strain>
    </source>
</reference>
<proteinExistence type="predicted"/>
<reference evidence="3" key="3">
    <citation type="submission" date="2011-03" db="EMBL/GenBank/DDBJ databases">
        <title>Annotation of Magnaporthe poae ATCC 64411.</title>
        <authorList>
            <person name="Ma L.-J."/>
            <person name="Dead R."/>
            <person name="Young S.K."/>
            <person name="Zeng Q."/>
            <person name="Gargeya S."/>
            <person name="Fitzgerald M."/>
            <person name="Haas B."/>
            <person name="Abouelleil A."/>
            <person name="Alvarado L."/>
            <person name="Arachchi H.M."/>
            <person name="Berlin A."/>
            <person name="Brown A."/>
            <person name="Chapman S.B."/>
            <person name="Chen Z."/>
            <person name="Dunbar C."/>
            <person name="Freedman E."/>
            <person name="Gearin G."/>
            <person name="Gellesch M."/>
            <person name="Goldberg J."/>
            <person name="Griggs A."/>
            <person name="Gujja S."/>
            <person name="Heiman D."/>
            <person name="Howarth C."/>
            <person name="Larson L."/>
            <person name="Lui A."/>
            <person name="MacDonald P.J.P."/>
            <person name="Mehta T."/>
            <person name="Montmayeur A."/>
            <person name="Murphy C."/>
            <person name="Neiman D."/>
            <person name="Pearson M."/>
            <person name="Priest M."/>
            <person name="Roberts A."/>
            <person name="Saif S."/>
            <person name="Shea T."/>
            <person name="Shenoy N."/>
            <person name="Sisk P."/>
            <person name="Stolte C."/>
            <person name="Sykes S."/>
            <person name="Yandava C."/>
            <person name="Wortman J."/>
            <person name="Nusbaum C."/>
            <person name="Birren B."/>
        </authorList>
    </citation>
    <scope>NUCLEOTIDE SEQUENCE</scope>
    <source>
        <strain evidence="3">ATCC 64411</strain>
    </source>
</reference>